<comment type="caution">
    <text evidence="1">The sequence shown here is derived from an EMBL/GenBank/DDBJ whole genome shotgun (WGS) entry which is preliminary data.</text>
</comment>
<name>A0ABW5MFG0_9SPHI</name>
<sequence length="628" mass="74134">MSREKWGKERILEVCQKLYEEWKIIPTKTLMIKRGYQKLARYAIPKYFKNFRNLHEALLLPNSRKSPEYWNLKNTVIELREFCQANRKLIEDTSITKAIYRIKNFGLMNAAQKHGGLKALNRRFKLGITFKSKKWTKSKVIHDLKEFHQSGQVINRKNLSSLGKNGLLWAISKFGNLTTFKRAIGIQAKKLQRWDDSSIIKNLKQLIVKHGFFPNTSVLKMLGRYDLLRAISNNGGFSKFTKLLNAPSRTFFPAKDGHYLQSSYECIFDNILFKYDIPHLVHVRISEEHLYKCDFLIGNTYIEIAGYRRSNSNSYEVKMARKIQIYKELKKEYIIIPQKVFCQRIEYIEKKVLCIINKIDLQPAKPLVPQRDSCLKPPTFWADFKNIENELKPFILKYDRMPTIKELYNAGKAMVVHAIYRYHGTTYDVAQLLKVKSKQVSQQYYTRNKTIHDYKQLCIAHNKYLTIKQLYSLNLRSLAHAINKHCGFQGIRQECKLGFSIRQVRQPVFSYEDIILEYKNLCKQYRRFLTRRELTDYGFSSLAGYLNRHGLSLRLARKKSGLSFITPYLPWNYYTLTEVVEAYKEQCQIHGHFLTRREALTVLSPKMIGHIDRYISYTKLKEMTELKF</sequence>
<reference evidence="2" key="1">
    <citation type="journal article" date="2019" name="Int. J. Syst. Evol. Microbiol.">
        <title>The Global Catalogue of Microorganisms (GCM) 10K type strain sequencing project: providing services to taxonomists for standard genome sequencing and annotation.</title>
        <authorList>
            <consortium name="The Broad Institute Genomics Platform"/>
            <consortium name="The Broad Institute Genome Sequencing Center for Infectious Disease"/>
            <person name="Wu L."/>
            <person name="Ma J."/>
        </authorList>
    </citation>
    <scope>NUCLEOTIDE SEQUENCE [LARGE SCALE GENOMIC DNA]</scope>
    <source>
        <strain evidence="2">KCTC 42866</strain>
    </source>
</reference>
<protein>
    <submittedName>
        <fullName evidence="1">Uncharacterized protein</fullName>
    </submittedName>
</protein>
<evidence type="ECO:0000313" key="1">
    <source>
        <dbReference type="EMBL" id="MFD2580988.1"/>
    </source>
</evidence>
<dbReference type="Proteomes" id="UP001597461">
    <property type="component" value="Unassembled WGS sequence"/>
</dbReference>
<dbReference type="EMBL" id="JBHULL010000002">
    <property type="protein sequence ID" value="MFD2580988.1"/>
    <property type="molecule type" value="Genomic_DNA"/>
</dbReference>
<proteinExistence type="predicted"/>
<gene>
    <name evidence="1" type="ORF">ACFSR6_00690</name>
</gene>
<keyword evidence="2" id="KW-1185">Reference proteome</keyword>
<evidence type="ECO:0000313" key="2">
    <source>
        <dbReference type="Proteomes" id="UP001597461"/>
    </source>
</evidence>
<organism evidence="1 2">
    <name type="scientific">Pedobacter vanadiisoli</name>
    <dbReference type="NCBI Taxonomy" id="1761975"/>
    <lineage>
        <taxon>Bacteria</taxon>
        <taxon>Pseudomonadati</taxon>
        <taxon>Bacteroidota</taxon>
        <taxon>Sphingobacteriia</taxon>
        <taxon>Sphingobacteriales</taxon>
        <taxon>Sphingobacteriaceae</taxon>
        <taxon>Pedobacter</taxon>
    </lineage>
</organism>
<dbReference type="RefSeq" id="WP_379073752.1">
    <property type="nucleotide sequence ID" value="NZ_JBHULL010000002.1"/>
</dbReference>
<accession>A0ABW5MFG0</accession>